<accession>A0A202E3G3</accession>
<sequence length="325" mass="38088">MEGPQIDSRGSIWICTQKTGVRVHIRETCFADVWPQGVVGEKAERAERYFVIEMLTVTIMPPESLGLLKTYSDSIDSEEEKEVFHAAMEATREWESSPGYYIGNCILTLMNAINHICHRNYTELIHLIARCETTEEIYWKQVNESSKEFMRLLSNYIGSMKNAENYTERIVSELDEYCSSDPLISELYDVKVKKCNLDLYEPFFTSLRNYIVHHEPIDFTIHMSEEERYSFALDKEYVLSSNEWSTRAKGYVDSWENNVIISEAIVDYDNAIDELYNWLVDHVSYRFLEEGEEMERLAENAEKLQTEFFDKADVEMMSFVWEEGP</sequence>
<reference evidence="1 2" key="1">
    <citation type="submission" date="2017-02" db="EMBL/GenBank/DDBJ databases">
        <title>Natronthermophilus aegyptiacus gen. nov.,sp. nov., an aerobic, extremely halophilic alkalithermophilic archaeon isolated from the athalassohaline Wadi An Natrun, Egypt.</title>
        <authorList>
            <person name="Zhao B."/>
        </authorList>
    </citation>
    <scope>NUCLEOTIDE SEQUENCE [LARGE SCALE GENOMIC DNA]</scope>
    <source>
        <strain evidence="1 2">CGMCC 1.3597</strain>
    </source>
</reference>
<keyword evidence="2" id="KW-1185">Reference proteome</keyword>
<gene>
    <name evidence="1" type="ORF">B2G88_18745</name>
</gene>
<comment type="caution">
    <text evidence="1">The sequence shown here is derived from an EMBL/GenBank/DDBJ whole genome shotgun (WGS) entry which is preliminary data.</text>
</comment>
<dbReference type="AlphaFoldDB" id="A0A202E3G3"/>
<dbReference type="EMBL" id="MWPH01000006">
    <property type="protein sequence ID" value="OVE82833.1"/>
    <property type="molecule type" value="Genomic_DNA"/>
</dbReference>
<evidence type="ECO:0000313" key="2">
    <source>
        <dbReference type="Proteomes" id="UP000196084"/>
    </source>
</evidence>
<organism evidence="1 2">
    <name type="scientific">Natronolimnobius baerhuensis</name>
    <dbReference type="NCBI Taxonomy" id="253108"/>
    <lineage>
        <taxon>Archaea</taxon>
        <taxon>Methanobacteriati</taxon>
        <taxon>Methanobacteriota</taxon>
        <taxon>Stenosarchaea group</taxon>
        <taxon>Halobacteria</taxon>
        <taxon>Halobacteriales</taxon>
        <taxon>Natrialbaceae</taxon>
        <taxon>Natronolimnobius</taxon>
    </lineage>
</organism>
<protein>
    <submittedName>
        <fullName evidence="1">Uncharacterized protein</fullName>
    </submittedName>
</protein>
<evidence type="ECO:0000313" key="1">
    <source>
        <dbReference type="EMBL" id="OVE82833.1"/>
    </source>
</evidence>
<proteinExistence type="predicted"/>
<dbReference type="Proteomes" id="UP000196084">
    <property type="component" value="Unassembled WGS sequence"/>
</dbReference>
<name>A0A202E3G3_9EURY</name>